<proteinExistence type="predicted"/>
<evidence type="ECO:0000313" key="3">
    <source>
        <dbReference type="Proteomes" id="UP000715781"/>
    </source>
</evidence>
<feature type="region of interest" description="Disordered" evidence="1">
    <location>
        <begin position="40"/>
        <end position="63"/>
    </location>
</feature>
<name>A0A951UI26_9NOST</name>
<comment type="caution">
    <text evidence="2">The sequence shown here is derived from an EMBL/GenBank/DDBJ whole genome shotgun (WGS) entry which is preliminary data.</text>
</comment>
<dbReference type="Proteomes" id="UP000715781">
    <property type="component" value="Unassembled WGS sequence"/>
</dbReference>
<reference evidence="2" key="2">
    <citation type="journal article" date="2022" name="Microbiol. Resour. Announc.">
        <title>Metagenome Sequencing to Explore Phylogenomics of Terrestrial Cyanobacteria.</title>
        <authorList>
            <person name="Ward R.D."/>
            <person name="Stajich J.E."/>
            <person name="Johansen J.R."/>
            <person name="Huntemann M."/>
            <person name="Clum A."/>
            <person name="Foster B."/>
            <person name="Foster B."/>
            <person name="Roux S."/>
            <person name="Palaniappan K."/>
            <person name="Varghese N."/>
            <person name="Mukherjee S."/>
            <person name="Reddy T.B.K."/>
            <person name="Daum C."/>
            <person name="Copeland A."/>
            <person name="Chen I.A."/>
            <person name="Ivanova N.N."/>
            <person name="Kyrpides N.C."/>
            <person name="Shapiro N."/>
            <person name="Eloe-Fadrosh E.A."/>
            <person name="Pietrasiak N."/>
        </authorList>
    </citation>
    <scope>NUCLEOTIDE SEQUENCE</scope>
    <source>
        <strain evidence="2">JT2-VF2</strain>
    </source>
</reference>
<reference evidence="2" key="1">
    <citation type="submission" date="2021-05" db="EMBL/GenBank/DDBJ databases">
        <authorList>
            <person name="Pietrasiak N."/>
            <person name="Ward R."/>
            <person name="Stajich J.E."/>
            <person name="Kurbessoian T."/>
        </authorList>
    </citation>
    <scope>NUCLEOTIDE SEQUENCE</scope>
    <source>
        <strain evidence="2">JT2-VF2</strain>
    </source>
</reference>
<accession>A0A951UI26</accession>
<evidence type="ECO:0000313" key="2">
    <source>
        <dbReference type="EMBL" id="MBW4564108.1"/>
    </source>
</evidence>
<sequence length="63" mass="7111">MSCRTIRENSDFIDISSNVAIAAQFRRTGYYRKSAWEKSTSSRGGMNRRTPTWGIGILSHSPT</sequence>
<dbReference type="AlphaFoldDB" id="A0A951UI26"/>
<evidence type="ECO:0000256" key="1">
    <source>
        <dbReference type="SAM" id="MobiDB-lite"/>
    </source>
</evidence>
<organism evidence="2 3">
    <name type="scientific">Mojavia pulchra JT2-VF2</name>
    <dbReference type="NCBI Taxonomy" id="287848"/>
    <lineage>
        <taxon>Bacteria</taxon>
        <taxon>Bacillati</taxon>
        <taxon>Cyanobacteriota</taxon>
        <taxon>Cyanophyceae</taxon>
        <taxon>Nostocales</taxon>
        <taxon>Nostocaceae</taxon>
    </lineage>
</organism>
<dbReference type="EMBL" id="JAHHHN010000018">
    <property type="protein sequence ID" value="MBW4564108.1"/>
    <property type="molecule type" value="Genomic_DNA"/>
</dbReference>
<gene>
    <name evidence="2" type="ORF">KME32_23800</name>
</gene>
<protein>
    <submittedName>
        <fullName evidence="2">Uncharacterized protein</fullName>
    </submittedName>
</protein>